<dbReference type="Proteomes" id="UP000828390">
    <property type="component" value="Unassembled WGS sequence"/>
</dbReference>
<dbReference type="InterPro" id="IPR036640">
    <property type="entry name" value="ABC1_TM_sf"/>
</dbReference>
<gene>
    <name evidence="5" type="ORF">DPMN_030691</name>
</gene>
<protein>
    <submittedName>
        <fullName evidence="5">Uncharacterized protein</fullName>
    </submittedName>
</protein>
<keyword evidence="1 4" id="KW-0812">Transmembrane</keyword>
<keyword evidence="2 4" id="KW-1133">Transmembrane helix</keyword>
<reference evidence="5" key="1">
    <citation type="journal article" date="2019" name="bioRxiv">
        <title>The Genome of the Zebra Mussel, Dreissena polymorpha: A Resource for Invasive Species Research.</title>
        <authorList>
            <person name="McCartney M.A."/>
            <person name="Auch B."/>
            <person name="Kono T."/>
            <person name="Mallez S."/>
            <person name="Zhang Y."/>
            <person name="Obille A."/>
            <person name="Becker A."/>
            <person name="Abrahante J.E."/>
            <person name="Garbe J."/>
            <person name="Badalamenti J.P."/>
            <person name="Herman A."/>
            <person name="Mangelson H."/>
            <person name="Liachko I."/>
            <person name="Sullivan S."/>
            <person name="Sone E.D."/>
            <person name="Koren S."/>
            <person name="Silverstein K.A.T."/>
            <person name="Beckman K.B."/>
            <person name="Gohl D.M."/>
        </authorList>
    </citation>
    <scope>NUCLEOTIDE SEQUENCE</scope>
    <source>
        <strain evidence="5">Duluth1</strain>
        <tissue evidence="5">Whole animal</tissue>
    </source>
</reference>
<reference evidence="5" key="2">
    <citation type="submission" date="2020-11" db="EMBL/GenBank/DDBJ databases">
        <authorList>
            <person name="McCartney M.A."/>
            <person name="Auch B."/>
            <person name="Kono T."/>
            <person name="Mallez S."/>
            <person name="Becker A."/>
            <person name="Gohl D.M."/>
            <person name="Silverstein K.A.T."/>
            <person name="Koren S."/>
            <person name="Bechman K.B."/>
            <person name="Herman A."/>
            <person name="Abrahante J.E."/>
            <person name="Garbe J."/>
        </authorList>
    </citation>
    <scope>NUCLEOTIDE SEQUENCE</scope>
    <source>
        <strain evidence="5">Duluth1</strain>
        <tissue evidence="5">Whole animal</tissue>
    </source>
</reference>
<dbReference type="GO" id="GO:0005524">
    <property type="term" value="F:ATP binding"/>
    <property type="evidence" value="ECO:0007669"/>
    <property type="project" value="InterPro"/>
</dbReference>
<evidence type="ECO:0000256" key="2">
    <source>
        <dbReference type="ARBA" id="ARBA00022989"/>
    </source>
</evidence>
<accession>A0A9D4M0U2</accession>
<proteinExistence type="predicted"/>
<evidence type="ECO:0000256" key="4">
    <source>
        <dbReference type="SAM" id="Phobius"/>
    </source>
</evidence>
<name>A0A9D4M0U2_DREPO</name>
<comment type="caution">
    <text evidence="5">The sequence shown here is derived from an EMBL/GenBank/DDBJ whole genome shotgun (WGS) entry which is preliminary data.</text>
</comment>
<evidence type="ECO:0000256" key="3">
    <source>
        <dbReference type="ARBA" id="ARBA00023136"/>
    </source>
</evidence>
<keyword evidence="6" id="KW-1185">Reference proteome</keyword>
<dbReference type="AlphaFoldDB" id="A0A9D4M0U2"/>
<dbReference type="EMBL" id="JAIWYP010000002">
    <property type="protein sequence ID" value="KAH3867559.1"/>
    <property type="molecule type" value="Genomic_DNA"/>
</dbReference>
<evidence type="ECO:0000256" key="1">
    <source>
        <dbReference type="ARBA" id="ARBA00022692"/>
    </source>
</evidence>
<dbReference type="Gene3D" id="1.20.1560.10">
    <property type="entry name" value="ABC transporter type 1, transmembrane domain"/>
    <property type="match status" value="1"/>
</dbReference>
<keyword evidence="3 4" id="KW-0472">Membrane</keyword>
<organism evidence="5 6">
    <name type="scientific">Dreissena polymorpha</name>
    <name type="common">Zebra mussel</name>
    <name type="synonym">Mytilus polymorpha</name>
    <dbReference type="NCBI Taxonomy" id="45954"/>
    <lineage>
        <taxon>Eukaryota</taxon>
        <taxon>Metazoa</taxon>
        <taxon>Spiralia</taxon>
        <taxon>Lophotrochozoa</taxon>
        <taxon>Mollusca</taxon>
        <taxon>Bivalvia</taxon>
        <taxon>Autobranchia</taxon>
        <taxon>Heteroconchia</taxon>
        <taxon>Euheterodonta</taxon>
        <taxon>Imparidentia</taxon>
        <taxon>Neoheterodontei</taxon>
        <taxon>Myida</taxon>
        <taxon>Dreissenoidea</taxon>
        <taxon>Dreissenidae</taxon>
        <taxon>Dreissena</taxon>
    </lineage>
</organism>
<evidence type="ECO:0000313" key="5">
    <source>
        <dbReference type="EMBL" id="KAH3867559.1"/>
    </source>
</evidence>
<evidence type="ECO:0000313" key="6">
    <source>
        <dbReference type="Proteomes" id="UP000828390"/>
    </source>
</evidence>
<dbReference type="GO" id="GO:0016020">
    <property type="term" value="C:membrane"/>
    <property type="evidence" value="ECO:0007669"/>
    <property type="project" value="InterPro"/>
</dbReference>
<sequence>MNKAGMKAGTVGEVVNLMSVDCQRIQDSVTFSFYVVVATLMLVVAFAQLWDLMGNGSDVVKFLFYIS</sequence>
<feature type="transmembrane region" description="Helical" evidence="4">
    <location>
        <begin position="31"/>
        <end position="50"/>
    </location>
</feature>